<dbReference type="OrthoDB" id="6159137at2759"/>
<dbReference type="SMART" id="SM01118">
    <property type="entry name" value="CYTH"/>
    <property type="match status" value="1"/>
</dbReference>
<dbReference type="AlphaFoldDB" id="A0A2A2LUL0"/>
<dbReference type="GO" id="GO:0016462">
    <property type="term" value="F:pyrophosphatase activity"/>
    <property type="evidence" value="ECO:0007669"/>
    <property type="project" value="UniProtKB-ARBA"/>
</dbReference>
<protein>
    <recommendedName>
        <fullName evidence="1">CYTH domain-containing protein</fullName>
    </recommendedName>
</protein>
<dbReference type="STRING" id="2018661.A0A2A2LUL0"/>
<dbReference type="PANTHER" id="PTHR21028:SF2">
    <property type="entry name" value="CYTH DOMAIN-CONTAINING PROTEIN"/>
    <property type="match status" value="1"/>
</dbReference>
<evidence type="ECO:0000259" key="1">
    <source>
        <dbReference type="PROSITE" id="PS51707"/>
    </source>
</evidence>
<feature type="domain" description="CYTH" evidence="1">
    <location>
        <begin position="21"/>
        <end position="190"/>
    </location>
</feature>
<dbReference type="Gene3D" id="2.40.320.10">
    <property type="entry name" value="Hypothetical Protein Pfu-838710-001"/>
    <property type="match status" value="1"/>
</dbReference>
<dbReference type="InterPro" id="IPR008173">
    <property type="entry name" value="Adenylyl_cyclase_CyaB"/>
</dbReference>
<dbReference type="EMBL" id="LIAE01006552">
    <property type="protein sequence ID" value="PAV87714.1"/>
    <property type="molecule type" value="Genomic_DNA"/>
</dbReference>
<dbReference type="Pfam" id="PF01928">
    <property type="entry name" value="CYTH"/>
    <property type="match status" value="1"/>
</dbReference>
<comment type="caution">
    <text evidence="3">The sequence shown here is derived from an EMBL/GenBank/DDBJ whole genome shotgun (WGS) entry which is preliminary data.</text>
</comment>
<dbReference type="EMBL" id="LIAE01006417">
    <property type="protein sequence ID" value="PAV89932.1"/>
    <property type="molecule type" value="Genomic_DNA"/>
</dbReference>
<dbReference type="PROSITE" id="PS51707">
    <property type="entry name" value="CYTH"/>
    <property type="match status" value="1"/>
</dbReference>
<keyword evidence="4" id="KW-1185">Reference proteome</keyword>
<gene>
    <name evidence="2" type="ORF">WR25_03753</name>
    <name evidence="3" type="ORF">WR25_15246</name>
</gene>
<reference evidence="3 4" key="1">
    <citation type="journal article" date="2017" name="Curr. Biol.">
        <title>Genome architecture and evolution of a unichromosomal asexual nematode.</title>
        <authorList>
            <person name="Fradin H."/>
            <person name="Zegar C."/>
            <person name="Gutwein M."/>
            <person name="Lucas J."/>
            <person name="Kovtun M."/>
            <person name="Corcoran D."/>
            <person name="Baugh L.R."/>
            <person name="Kiontke K."/>
            <person name="Gunsalus K."/>
            <person name="Fitch D.H."/>
            <person name="Piano F."/>
        </authorList>
    </citation>
    <scope>NUCLEOTIDE SEQUENCE [LARGE SCALE GENOMIC DNA]</scope>
    <source>
        <strain evidence="3">PF1309</strain>
    </source>
</reference>
<dbReference type="InterPro" id="IPR023577">
    <property type="entry name" value="CYTH_domain"/>
</dbReference>
<dbReference type="CDD" id="cd07890">
    <property type="entry name" value="CYTH-like_AC_IV-like"/>
    <property type="match status" value="1"/>
</dbReference>
<organism evidence="3 4">
    <name type="scientific">Diploscapter pachys</name>
    <dbReference type="NCBI Taxonomy" id="2018661"/>
    <lineage>
        <taxon>Eukaryota</taxon>
        <taxon>Metazoa</taxon>
        <taxon>Ecdysozoa</taxon>
        <taxon>Nematoda</taxon>
        <taxon>Chromadorea</taxon>
        <taxon>Rhabditida</taxon>
        <taxon>Rhabditina</taxon>
        <taxon>Rhabditomorpha</taxon>
        <taxon>Rhabditoidea</taxon>
        <taxon>Rhabditidae</taxon>
        <taxon>Diploscapter</taxon>
    </lineage>
</organism>
<name>A0A2A2LUL0_9BILA</name>
<evidence type="ECO:0000313" key="4">
    <source>
        <dbReference type="Proteomes" id="UP000218231"/>
    </source>
</evidence>
<proteinExistence type="predicted"/>
<accession>A0A2A2LUL0</accession>
<dbReference type="PANTHER" id="PTHR21028">
    <property type="entry name" value="SI:CH211-156B7.4"/>
    <property type="match status" value="1"/>
</dbReference>
<evidence type="ECO:0000313" key="2">
    <source>
        <dbReference type="EMBL" id="PAV87714.1"/>
    </source>
</evidence>
<dbReference type="Proteomes" id="UP000218231">
    <property type="component" value="Unassembled WGS sequence"/>
</dbReference>
<evidence type="ECO:0000313" key="3">
    <source>
        <dbReference type="EMBL" id="PAV89932.1"/>
    </source>
</evidence>
<sequence length="211" mass="23472">MLALQYFDDTFDTNKSEFKMQQSVTLKARVDELQTTEEAVFELTESLGTLFEQEDVYFNVPHGNLKLRIMKPNRCGQLIYNSLSKKADHKLSESQITEVEDVYSMRATLGAALGERGVIQKKRRVFMAEGLRIYLDEVDEIGHFIEVAISLPNDSDSSSAVASRVAEVRARLKISDPSIVPAAYLDLLMNGLSFDDSASSCTSTSPDDSDA</sequence>
<dbReference type="InterPro" id="IPR033469">
    <property type="entry name" value="CYTH-like_dom_sf"/>
</dbReference>
<dbReference type="SUPFAM" id="SSF55154">
    <property type="entry name" value="CYTH-like phosphatases"/>
    <property type="match status" value="1"/>
</dbReference>